<evidence type="ECO:0000313" key="4">
    <source>
        <dbReference type="Proteomes" id="UP000324222"/>
    </source>
</evidence>
<feature type="signal peptide" evidence="2">
    <location>
        <begin position="1"/>
        <end position="19"/>
    </location>
</feature>
<sequence length="76" mass="8584">MSFISIVIIIIPDIAGGSGEEISPLFMPKPNVTLRLSLEGTSEGIEERDQEEAQEHNEGERKEEEEKEEEEEENVL</sequence>
<proteinExistence type="predicted"/>
<feature type="chain" id="PRO_5022957953" evidence="2">
    <location>
        <begin position="20"/>
        <end position="76"/>
    </location>
</feature>
<accession>A0A5B7JYW5</accession>
<feature type="region of interest" description="Disordered" evidence="1">
    <location>
        <begin position="38"/>
        <end position="76"/>
    </location>
</feature>
<evidence type="ECO:0000313" key="3">
    <source>
        <dbReference type="EMBL" id="MPC99593.1"/>
    </source>
</evidence>
<feature type="compositionally biased region" description="Acidic residues" evidence="1">
    <location>
        <begin position="65"/>
        <end position="76"/>
    </location>
</feature>
<dbReference type="AlphaFoldDB" id="A0A5B7JYW5"/>
<organism evidence="3 4">
    <name type="scientific">Portunus trituberculatus</name>
    <name type="common">Swimming crab</name>
    <name type="synonym">Neptunus trituberculatus</name>
    <dbReference type="NCBI Taxonomy" id="210409"/>
    <lineage>
        <taxon>Eukaryota</taxon>
        <taxon>Metazoa</taxon>
        <taxon>Ecdysozoa</taxon>
        <taxon>Arthropoda</taxon>
        <taxon>Crustacea</taxon>
        <taxon>Multicrustacea</taxon>
        <taxon>Malacostraca</taxon>
        <taxon>Eumalacostraca</taxon>
        <taxon>Eucarida</taxon>
        <taxon>Decapoda</taxon>
        <taxon>Pleocyemata</taxon>
        <taxon>Brachyura</taxon>
        <taxon>Eubrachyura</taxon>
        <taxon>Portunoidea</taxon>
        <taxon>Portunidae</taxon>
        <taxon>Portuninae</taxon>
        <taxon>Portunus</taxon>
    </lineage>
</organism>
<protein>
    <submittedName>
        <fullName evidence="3">Uncharacterized protein</fullName>
    </submittedName>
</protein>
<reference evidence="3 4" key="1">
    <citation type="submission" date="2019-05" db="EMBL/GenBank/DDBJ databases">
        <title>Another draft genome of Portunus trituberculatus and its Hox gene families provides insights of decapod evolution.</title>
        <authorList>
            <person name="Jeong J.-H."/>
            <person name="Song I."/>
            <person name="Kim S."/>
            <person name="Choi T."/>
            <person name="Kim D."/>
            <person name="Ryu S."/>
            <person name="Kim W."/>
        </authorList>
    </citation>
    <scope>NUCLEOTIDE SEQUENCE [LARGE SCALE GENOMIC DNA]</scope>
    <source>
        <tissue evidence="3">Muscle</tissue>
    </source>
</reference>
<dbReference type="EMBL" id="VSRR010119038">
    <property type="protein sequence ID" value="MPC99593.1"/>
    <property type="molecule type" value="Genomic_DNA"/>
</dbReference>
<keyword evidence="2" id="KW-0732">Signal</keyword>
<name>A0A5B7JYW5_PORTR</name>
<comment type="caution">
    <text evidence="3">The sequence shown here is derived from an EMBL/GenBank/DDBJ whole genome shotgun (WGS) entry which is preliminary data.</text>
</comment>
<dbReference type="Proteomes" id="UP000324222">
    <property type="component" value="Unassembled WGS sequence"/>
</dbReference>
<keyword evidence="4" id="KW-1185">Reference proteome</keyword>
<gene>
    <name evidence="3" type="ORF">E2C01_095018</name>
</gene>
<feature type="compositionally biased region" description="Basic and acidic residues" evidence="1">
    <location>
        <begin position="45"/>
        <end position="64"/>
    </location>
</feature>
<evidence type="ECO:0000256" key="1">
    <source>
        <dbReference type="SAM" id="MobiDB-lite"/>
    </source>
</evidence>
<evidence type="ECO:0000256" key="2">
    <source>
        <dbReference type="SAM" id="SignalP"/>
    </source>
</evidence>